<reference evidence="9 10" key="1">
    <citation type="submission" date="2018-02" db="EMBL/GenBank/DDBJ databases">
        <title>8 Nocardia nova and 1 Nocardia cyriacigeorgica strain used for evolution to TMP-SMX.</title>
        <authorList>
            <person name="Mehta H."/>
            <person name="Weng J."/>
            <person name="Shamoo Y."/>
        </authorList>
    </citation>
    <scope>NUCLEOTIDE SEQUENCE [LARGE SCALE GENOMIC DNA]</scope>
    <source>
        <strain evidence="9 10">BAA2227</strain>
    </source>
</reference>
<keyword evidence="6 7" id="KW-0472">Membrane</keyword>
<dbReference type="Pfam" id="PF00528">
    <property type="entry name" value="BPD_transp_1"/>
    <property type="match status" value="1"/>
</dbReference>
<evidence type="ECO:0000313" key="9">
    <source>
        <dbReference type="EMBL" id="PPJ32945.1"/>
    </source>
</evidence>
<dbReference type="Gene3D" id="1.10.3720.10">
    <property type="entry name" value="MetI-like"/>
    <property type="match status" value="1"/>
</dbReference>
<dbReference type="GO" id="GO:0005886">
    <property type="term" value="C:plasma membrane"/>
    <property type="evidence" value="ECO:0007669"/>
    <property type="project" value="UniProtKB-SubCell"/>
</dbReference>
<feature type="transmembrane region" description="Helical" evidence="7">
    <location>
        <begin position="113"/>
        <end position="138"/>
    </location>
</feature>
<dbReference type="SUPFAM" id="SSF161098">
    <property type="entry name" value="MetI-like"/>
    <property type="match status" value="1"/>
</dbReference>
<evidence type="ECO:0000313" key="10">
    <source>
        <dbReference type="Proteomes" id="UP000238356"/>
    </source>
</evidence>
<comment type="caution">
    <text evidence="9">The sequence shown here is derived from an EMBL/GenBank/DDBJ whole genome shotgun (WGS) entry which is preliminary data.</text>
</comment>
<dbReference type="Proteomes" id="UP000238356">
    <property type="component" value="Unassembled WGS sequence"/>
</dbReference>
<dbReference type="EMBL" id="PSZD01000001">
    <property type="protein sequence ID" value="PPJ32945.1"/>
    <property type="molecule type" value="Genomic_DNA"/>
</dbReference>
<feature type="transmembrane region" description="Helical" evidence="7">
    <location>
        <begin position="144"/>
        <end position="166"/>
    </location>
</feature>
<feature type="transmembrane region" description="Helical" evidence="7">
    <location>
        <begin position="244"/>
        <end position="265"/>
    </location>
</feature>
<dbReference type="GO" id="GO:0055085">
    <property type="term" value="P:transmembrane transport"/>
    <property type="evidence" value="ECO:0007669"/>
    <property type="project" value="InterPro"/>
</dbReference>
<dbReference type="PANTHER" id="PTHR43744:SF12">
    <property type="entry name" value="ABC TRANSPORTER PERMEASE PROTEIN MG189-RELATED"/>
    <property type="match status" value="1"/>
</dbReference>
<dbReference type="PROSITE" id="PS50928">
    <property type="entry name" value="ABC_TM1"/>
    <property type="match status" value="1"/>
</dbReference>
<dbReference type="AlphaFoldDB" id="A0A2S6AEX3"/>
<keyword evidence="4 7" id="KW-0812">Transmembrane</keyword>
<dbReference type="RefSeq" id="WP_104362343.1">
    <property type="nucleotide sequence ID" value="NZ_PSZD01000001.1"/>
</dbReference>
<evidence type="ECO:0000256" key="2">
    <source>
        <dbReference type="ARBA" id="ARBA00022448"/>
    </source>
</evidence>
<feature type="domain" description="ABC transmembrane type-1" evidence="8">
    <location>
        <begin position="76"/>
        <end position="265"/>
    </location>
</feature>
<name>A0A2S6AEX3_9NOCA</name>
<keyword evidence="2 7" id="KW-0813">Transport</keyword>
<evidence type="ECO:0000259" key="8">
    <source>
        <dbReference type="PROSITE" id="PS50928"/>
    </source>
</evidence>
<keyword evidence="3" id="KW-1003">Cell membrane</keyword>
<protein>
    <submittedName>
        <fullName evidence="9">Carbohydrate ABC transporter permease</fullName>
    </submittedName>
</protein>
<comment type="subcellular location">
    <subcellularLocation>
        <location evidence="1 7">Cell membrane</location>
        <topology evidence="1 7">Multi-pass membrane protein</topology>
    </subcellularLocation>
</comment>
<keyword evidence="10" id="KW-1185">Reference proteome</keyword>
<feature type="transmembrane region" description="Helical" evidence="7">
    <location>
        <begin position="187"/>
        <end position="209"/>
    </location>
</feature>
<evidence type="ECO:0000256" key="3">
    <source>
        <dbReference type="ARBA" id="ARBA00022475"/>
    </source>
</evidence>
<organism evidence="9 10">
    <name type="scientific">Nocardia nova</name>
    <dbReference type="NCBI Taxonomy" id="37330"/>
    <lineage>
        <taxon>Bacteria</taxon>
        <taxon>Bacillati</taxon>
        <taxon>Actinomycetota</taxon>
        <taxon>Actinomycetes</taxon>
        <taxon>Mycobacteriales</taxon>
        <taxon>Nocardiaceae</taxon>
        <taxon>Nocardia</taxon>
    </lineage>
</organism>
<comment type="similarity">
    <text evidence="7">Belongs to the binding-protein-dependent transport system permease family.</text>
</comment>
<dbReference type="InterPro" id="IPR000515">
    <property type="entry name" value="MetI-like"/>
</dbReference>
<dbReference type="CDD" id="cd06261">
    <property type="entry name" value="TM_PBP2"/>
    <property type="match status" value="1"/>
</dbReference>
<evidence type="ECO:0000256" key="4">
    <source>
        <dbReference type="ARBA" id="ARBA00022692"/>
    </source>
</evidence>
<evidence type="ECO:0000256" key="1">
    <source>
        <dbReference type="ARBA" id="ARBA00004651"/>
    </source>
</evidence>
<evidence type="ECO:0000256" key="6">
    <source>
        <dbReference type="ARBA" id="ARBA00023136"/>
    </source>
</evidence>
<dbReference type="PANTHER" id="PTHR43744">
    <property type="entry name" value="ABC TRANSPORTER PERMEASE PROTEIN MG189-RELATED-RELATED"/>
    <property type="match status" value="1"/>
</dbReference>
<feature type="transmembrane region" description="Helical" evidence="7">
    <location>
        <begin position="75"/>
        <end position="101"/>
    </location>
</feature>
<evidence type="ECO:0000256" key="5">
    <source>
        <dbReference type="ARBA" id="ARBA00022989"/>
    </source>
</evidence>
<gene>
    <name evidence="9" type="ORF">C5F51_01065</name>
</gene>
<sequence length="279" mass="30743">MNSDARHRRSAGARSALAYLLLLAGAVCTVAPLALGAFTAVKTPGQFASESPLALPDPMTWDNFRAAFDQGFGRAVLVTALMTAFITVGQLVTSIAAAYAFGCTEFRCRDLLFWIYLATMMVPPIVTLIPLYLMFAHLGWLNTFWALVLPFVFGSPYAIFLLRQYFRAIPRELMGAARLDGANTLDVIVHVVVPMSRPILATLAVITVVTQWNSFLWPLVAGSGRWQVLTVATADLQTRYNEQWTLVMAATTLAIVPLLVLFVIFQRQVLRSIAWTGLK</sequence>
<keyword evidence="5 7" id="KW-1133">Transmembrane helix</keyword>
<accession>A0A2S6AEX3</accession>
<evidence type="ECO:0000256" key="7">
    <source>
        <dbReference type="RuleBase" id="RU363032"/>
    </source>
</evidence>
<proteinExistence type="inferred from homology"/>
<dbReference type="InterPro" id="IPR035906">
    <property type="entry name" value="MetI-like_sf"/>
</dbReference>